<reference evidence="2 3" key="1">
    <citation type="submission" date="2015-07" db="EMBL/GenBank/DDBJ databases">
        <title>Isolation and Genomic Characterization of a Novel Halophilic Metal-Reducing Deltaproteobacterium from the Deep Subsurface.</title>
        <authorList>
            <person name="Badalamenti J.P."/>
            <person name="Summers Z.M."/>
            <person name="Gralnick J.A."/>
            <person name="Bond D.R."/>
        </authorList>
    </citation>
    <scope>NUCLEOTIDE SEQUENCE [LARGE SCALE GENOMIC DNA]</scope>
    <source>
        <strain evidence="2 3">WTL</strain>
    </source>
</reference>
<evidence type="ECO:0000259" key="1">
    <source>
        <dbReference type="Pfam" id="PF03168"/>
    </source>
</evidence>
<dbReference type="Gene3D" id="2.60.40.1820">
    <property type="match status" value="1"/>
</dbReference>
<keyword evidence="3" id="KW-1185">Reference proteome</keyword>
<dbReference type="PATRIC" id="fig|1603606.3.peg.2408"/>
<dbReference type="RefSeq" id="WP_053551041.1">
    <property type="nucleotide sequence ID" value="NZ_CP010802.1"/>
</dbReference>
<dbReference type="InterPro" id="IPR004864">
    <property type="entry name" value="LEA_2"/>
</dbReference>
<dbReference type="KEGG" id="des:DSOUD_2229"/>
<organism evidence="2 3">
    <name type="scientific">Desulfuromonas soudanensis</name>
    <dbReference type="NCBI Taxonomy" id="1603606"/>
    <lineage>
        <taxon>Bacteria</taxon>
        <taxon>Pseudomonadati</taxon>
        <taxon>Thermodesulfobacteriota</taxon>
        <taxon>Desulfuromonadia</taxon>
        <taxon>Desulfuromonadales</taxon>
        <taxon>Desulfuromonadaceae</taxon>
        <taxon>Desulfuromonas</taxon>
    </lineage>
</organism>
<name>A0A0M3QG11_9BACT</name>
<dbReference type="OrthoDB" id="5421820at2"/>
<accession>A0A0M3QG11</accession>
<feature type="domain" description="Late embryogenesis abundant protein LEA-2 subgroup" evidence="1">
    <location>
        <begin position="54"/>
        <end position="146"/>
    </location>
</feature>
<protein>
    <recommendedName>
        <fullName evidence="1">Late embryogenesis abundant protein LEA-2 subgroup domain-containing protein</fullName>
    </recommendedName>
</protein>
<dbReference type="STRING" id="1603606.DSOUD_2229"/>
<dbReference type="Pfam" id="PF03168">
    <property type="entry name" value="LEA_2"/>
    <property type="match status" value="1"/>
</dbReference>
<proteinExistence type="predicted"/>
<gene>
    <name evidence="2" type="ORF">DSOUD_2229</name>
</gene>
<dbReference type="AlphaFoldDB" id="A0A0M3QG11"/>
<dbReference type="Proteomes" id="UP000057158">
    <property type="component" value="Chromosome"/>
</dbReference>
<sequence>MKRLASIVVCLAAFGSLFGCLGLEPGFETPTVGVSSFRILPSEGMAPKFEIGLHIVNPNRSALKLEGIVYSVILEGHKVLTGASHDLPVIEAYGEGDIILTATADLIRSISLIASLMNRPQDTFSYDLNAKLDIGRPGPRIHVQEKGEISFRGAN</sequence>
<dbReference type="SUPFAM" id="SSF117070">
    <property type="entry name" value="LEA14-like"/>
    <property type="match status" value="1"/>
</dbReference>
<dbReference type="PROSITE" id="PS51257">
    <property type="entry name" value="PROKAR_LIPOPROTEIN"/>
    <property type="match status" value="1"/>
</dbReference>
<dbReference type="EMBL" id="CP010802">
    <property type="protein sequence ID" value="ALC16993.1"/>
    <property type="molecule type" value="Genomic_DNA"/>
</dbReference>
<evidence type="ECO:0000313" key="2">
    <source>
        <dbReference type="EMBL" id="ALC16993.1"/>
    </source>
</evidence>
<evidence type="ECO:0000313" key="3">
    <source>
        <dbReference type="Proteomes" id="UP000057158"/>
    </source>
</evidence>